<dbReference type="EMBL" id="BTRK01000001">
    <property type="protein sequence ID" value="GMR30851.1"/>
    <property type="molecule type" value="Genomic_DNA"/>
</dbReference>
<comment type="caution">
    <text evidence="1">The sequence shown here is derived from an EMBL/GenBank/DDBJ whole genome shotgun (WGS) entry which is preliminary data.</text>
</comment>
<keyword evidence="2" id="KW-1185">Reference proteome</keyword>
<reference evidence="2" key="1">
    <citation type="submission" date="2022-10" db="EMBL/GenBank/DDBJ databases">
        <title>Genome assembly of Pristionchus species.</title>
        <authorList>
            <person name="Yoshida K."/>
            <person name="Sommer R.J."/>
        </authorList>
    </citation>
    <scope>NUCLEOTIDE SEQUENCE [LARGE SCALE GENOMIC DNA]</scope>
    <source>
        <strain evidence="2">RS5460</strain>
    </source>
</reference>
<proteinExistence type="predicted"/>
<protein>
    <submittedName>
        <fullName evidence="1">Uncharacterized protein</fullName>
    </submittedName>
</protein>
<name>A0AAN4Z1J7_9BILA</name>
<accession>A0AAN4Z1J7</accession>
<dbReference type="AlphaFoldDB" id="A0AAN4Z1J7"/>
<evidence type="ECO:0000313" key="2">
    <source>
        <dbReference type="Proteomes" id="UP001328107"/>
    </source>
</evidence>
<sequence length="68" mass="7400">TAIMILAISPSPPFFFFFLVGYGTFELLPSDFALDPLVVPSSGAPIADSPSSSTFFFPFLPLFVGFRF</sequence>
<gene>
    <name evidence="1" type="ORF">PMAYCL1PPCAC_01046</name>
</gene>
<evidence type="ECO:0000313" key="1">
    <source>
        <dbReference type="EMBL" id="GMR30851.1"/>
    </source>
</evidence>
<feature type="non-terminal residue" evidence="1">
    <location>
        <position position="68"/>
    </location>
</feature>
<feature type="non-terminal residue" evidence="1">
    <location>
        <position position="1"/>
    </location>
</feature>
<organism evidence="1 2">
    <name type="scientific">Pristionchus mayeri</name>
    <dbReference type="NCBI Taxonomy" id="1317129"/>
    <lineage>
        <taxon>Eukaryota</taxon>
        <taxon>Metazoa</taxon>
        <taxon>Ecdysozoa</taxon>
        <taxon>Nematoda</taxon>
        <taxon>Chromadorea</taxon>
        <taxon>Rhabditida</taxon>
        <taxon>Rhabditina</taxon>
        <taxon>Diplogasteromorpha</taxon>
        <taxon>Diplogasteroidea</taxon>
        <taxon>Neodiplogasteridae</taxon>
        <taxon>Pristionchus</taxon>
    </lineage>
</organism>
<dbReference type="Proteomes" id="UP001328107">
    <property type="component" value="Unassembled WGS sequence"/>
</dbReference>